<evidence type="ECO:0000313" key="3">
    <source>
        <dbReference type="Proteomes" id="UP000823775"/>
    </source>
</evidence>
<feature type="region of interest" description="Disordered" evidence="1">
    <location>
        <begin position="62"/>
        <end position="87"/>
    </location>
</feature>
<dbReference type="EMBL" id="JACEIK010002754">
    <property type="protein sequence ID" value="MCD9638683.1"/>
    <property type="molecule type" value="Genomic_DNA"/>
</dbReference>
<accession>A0ABS8UUY1</accession>
<comment type="caution">
    <text evidence="2">The sequence shown here is derived from an EMBL/GenBank/DDBJ whole genome shotgun (WGS) entry which is preliminary data.</text>
</comment>
<feature type="region of interest" description="Disordered" evidence="1">
    <location>
        <begin position="35"/>
        <end position="54"/>
    </location>
</feature>
<evidence type="ECO:0000313" key="2">
    <source>
        <dbReference type="EMBL" id="MCD9638683.1"/>
    </source>
</evidence>
<protein>
    <submittedName>
        <fullName evidence="2">Uncharacterized protein</fullName>
    </submittedName>
</protein>
<sequence>MIDPTTLICGFPLCRDLQRSSYLTPINLESRVKSQVLEHSEEHERGRADNQFSSQEYIEREYARGYQTPNNESDIDDGYHRNRYLPQRGQCHHPRVMGAYQRKGFVLEEAMVGMINAQNAFLT</sequence>
<organism evidence="2 3">
    <name type="scientific">Datura stramonium</name>
    <name type="common">Jimsonweed</name>
    <name type="synonym">Common thornapple</name>
    <dbReference type="NCBI Taxonomy" id="4076"/>
    <lineage>
        <taxon>Eukaryota</taxon>
        <taxon>Viridiplantae</taxon>
        <taxon>Streptophyta</taxon>
        <taxon>Embryophyta</taxon>
        <taxon>Tracheophyta</taxon>
        <taxon>Spermatophyta</taxon>
        <taxon>Magnoliopsida</taxon>
        <taxon>eudicotyledons</taxon>
        <taxon>Gunneridae</taxon>
        <taxon>Pentapetalae</taxon>
        <taxon>asterids</taxon>
        <taxon>lamiids</taxon>
        <taxon>Solanales</taxon>
        <taxon>Solanaceae</taxon>
        <taxon>Solanoideae</taxon>
        <taxon>Datureae</taxon>
        <taxon>Datura</taxon>
    </lineage>
</organism>
<gene>
    <name evidence="2" type="ORF">HAX54_022805</name>
</gene>
<reference evidence="2 3" key="1">
    <citation type="journal article" date="2021" name="BMC Genomics">
        <title>Datura genome reveals duplications of psychoactive alkaloid biosynthetic genes and high mutation rate following tissue culture.</title>
        <authorList>
            <person name="Rajewski A."/>
            <person name="Carter-House D."/>
            <person name="Stajich J."/>
            <person name="Litt A."/>
        </authorList>
    </citation>
    <scope>NUCLEOTIDE SEQUENCE [LARGE SCALE GENOMIC DNA]</scope>
    <source>
        <strain evidence="2">AR-01</strain>
    </source>
</reference>
<proteinExistence type="predicted"/>
<feature type="compositionally biased region" description="Basic and acidic residues" evidence="1">
    <location>
        <begin position="35"/>
        <end position="48"/>
    </location>
</feature>
<dbReference type="Proteomes" id="UP000823775">
    <property type="component" value="Unassembled WGS sequence"/>
</dbReference>
<keyword evidence="3" id="KW-1185">Reference proteome</keyword>
<name>A0ABS8UUY1_DATST</name>
<evidence type="ECO:0000256" key="1">
    <source>
        <dbReference type="SAM" id="MobiDB-lite"/>
    </source>
</evidence>